<dbReference type="GO" id="GO:0006508">
    <property type="term" value="P:proteolysis"/>
    <property type="evidence" value="ECO:0007669"/>
    <property type="project" value="UniProtKB-KW"/>
</dbReference>
<keyword evidence="4 7" id="KW-0732">Signal</keyword>
<evidence type="ECO:0000256" key="1">
    <source>
        <dbReference type="ARBA" id="ARBA00009431"/>
    </source>
</evidence>
<keyword evidence="6" id="KW-0325">Glycoprotein</keyword>
<evidence type="ECO:0000256" key="3">
    <source>
        <dbReference type="ARBA" id="ARBA00022670"/>
    </source>
</evidence>
<evidence type="ECO:0000313" key="8">
    <source>
        <dbReference type="EMBL" id="KAJ9136656.1"/>
    </source>
</evidence>
<keyword evidence="3 7" id="KW-0645">Protease</keyword>
<evidence type="ECO:0000313" key="9">
    <source>
        <dbReference type="Proteomes" id="UP001174694"/>
    </source>
</evidence>
<evidence type="ECO:0000256" key="2">
    <source>
        <dbReference type="ARBA" id="ARBA00022645"/>
    </source>
</evidence>
<dbReference type="EC" id="3.4.16.-" evidence="7"/>
<dbReference type="SUPFAM" id="SSF53474">
    <property type="entry name" value="alpha/beta-Hydrolases"/>
    <property type="match status" value="1"/>
</dbReference>
<sequence length="502" mass="55539">MKTSLSVWFPLAIFAVAAEAKYQTFQSRFDGNNSVRIKEHQDGELCNGGSKHYTGWVDIGDEHLFFWYHPQRHGKPDAPLAIWLQGGPGGTSMAGAFIENGPCLFSNETNSTYYNPHSWTEEFHMLYLDQPVPVGFSYAGGNLTDDLLPGRAEKSAIDFLTAVLLIYEAFSGVYFAALTPLHLSGESYAGRYLPVYADAIVDYNSRVAPSDRIPLRSVMVGNGYTSPKHLFPSFYETACFEVHGIPAILNETQCAHIEAAVDRCELLLEACVSSGDEIICHAGGEFCQEAIMDPITQSGSNAYDRTMKCPEGSCYPHFKNVIDWFNSAEVQEALEIVDQTGRAANVSLQKESVTDRFKASGDIWMSSMPYMERVLQSDQVDVLYYTGINDIVCNSIGVLRTVMDLKWRGHAKFVATPMVPVSWTLQDGSNGGRMKQNGRLTAAELYGGGHVYPMDQPAASLKMVQAWLSEIDFQTKTIASARRFGKPRSQKTISIVATPQEL</sequence>
<feature type="chain" id="PRO_5041485774" description="Carboxypeptidase" evidence="7">
    <location>
        <begin position="21"/>
        <end position="502"/>
    </location>
</feature>
<feature type="signal peptide" evidence="7">
    <location>
        <begin position="1"/>
        <end position="20"/>
    </location>
</feature>
<comment type="similarity">
    <text evidence="1 7">Belongs to the peptidase S10 family.</text>
</comment>
<dbReference type="Pfam" id="PF00450">
    <property type="entry name" value="Peptidase_S10"/>
    <property type="match status" value="1"/>
</dbReference>
<dbReference type="PROSITE" id="PS00131">
    <property type="entry name" value="CARBOXYPEPT_SER_SER"/>
    <property type="match status" value="1"/>
</dbReference>
<keyword evidence="9" id="KW-1185">Reference proteome</keyword>
<evidence type="ECO:0000256" key="5">
    <source>
        <dbReference type="ARBA" id="ARBA00022801"/>
    </source>
</evidence>
<organism evidence="8 9">
    <name type="scientific">Pleurostoma richardsiae</name>
    <dbReference type="NCBI Taxonomy" id="41990"/>
    <lineage>
        <taxon>Eukaryota</taxon>
        <taxon>Fungi</taxon>
        <taxon>Dikarya</taxon>
        <taxon>Ascomycota</taxon>
        <taxon>Pezizomycotina</taxon>
        <taxon>Sordariomycetes</taxon>
        <taxon>Sordariomycetidae</taxon>
        <taxon>Calosphaeriales</taxon>
        <taxon>Pleurostomataceae</taxon>
        <taxon>Pleurostoma</taxon>
    </lineage>
</organism>
<dbReference type="InterPro" id="IPR029058">
    <property type="entry name" value="AB_hydrolase_fold"/>
</dbReference>
<proteinExistence type="inferred from homology"/>
<accession>A0AA38VC57</accession>
<dbReference type="AlphaFoldDB" id="A0AA38VC57"/>
<keyword evidence="2 7" id="KW-0121">Carboxypeptidase</keyword>
<gene>
    <name evidence="8" type="ORF">NKR23_g9785</name>
</gene>
<dbReference type="PANTHER" id="PTHR11802:SF3">
    <property type="entry name" value="RETINOID-INDUCIBLE SERINE CARBOXYPEPTIDASE"/>
    <property type="match status" value="1"/>
</dbReference>
<dbReference type="EMBL" id="JANBVO010000039">
    <property type="protein sequence ID" value="KAJ9136656.1"/>
    <property type="molecule type" value="Genomic_DNA"/>
</dbReference>
<reference evidence="8" key="1">
    <citation type="submission" date="2022-07" db="EMBL/GenBank/DDBJ databases">
        <title>Fungi with potential for degradation of polypropylene.</title>
        <authorList>
            <person name="Gostincar C."/>
        </authorList>
    </citation>
    <scope>NUCLEOTIDE SEQUENCE</scope>
    <source>
        <strain evidence="8">EXF-13308</strain>
    </source>
</reference>
<dbReference type="Gene3D" id="1.10.287.410">
    <property type="match status" value="1"/>
</dbReference>
<dbReference type="InterPro" id="IPR001563">
    <property type="entry name" value="Peptidase_S10"/>
</dbReference>
<dbReference type="Proteomes" id="UP001174694">
    <property type="component" value="Unassembled WGS sequence"/>
</dbReference>
<dbReference type="Gene3D" id="3.40.50.1820">
    <property type="entry name" value="alpha/beta hydrolase"/>
    <property type="match status" value="1"/>
</dbReference>
<evidence type="ECO:0000256" key="7">
    <source>
        <dbReference type="RuleBase" id="RU361156"/>
    </source>
</evidence>
<dbReference type="PANTHER" id="PTHR11802">
    <property type="entry name" value="SERINE PROTEASE FAMILY S10 SERINE CARBOXYPEPTIDASE"/>
    <property type="match status" value="1"/>
</dbReference>
<evidence type="ECO:0000256" key="4">
    <source>
        <dbReference type="ARBA" id="ARBA00022729"/>
    </source>
</evidence>
<keyword evidence="5 7" id="KW-0378">Hydrolase</keyword>
<dbReference type="PRINTS" id="PR00724">
    <property type="entry name" value="CRBOXYPTASEC"/>
</dbReference>
<evidence type="ECO:0000256" key="6">
    <source>
        <dbReference type="ARBA" id="ARBA00023180"/>
    </source>
</evidence>
<protein>
    <recommendedName>
        <fullName evidence="7">Carboxypeptidase</fullName>
        <ecNumber evidence="7">3.4.16.-</ecNumber>
    </recommendedName>
</protein>
<name>A0AA38VC57_9PEZI</name>
<comment type="caution">
    <text evidence="8">The sequence shown here is derived from an EMBL/GenBank/DDBJ whole genome shotgun (WGS) entry which is preliminary data.</text>
</comment>
<dbReference type="GO" id="GO:0004185">
    <property type="term" value="F:serine-type carboxypeptidase activity"/>
    <property type="evidence" value="ECO:0007669"/>
    <property type="project" value="UniProtKB-UniRule"/>
</dbReference>
<dbReference type="InterPro" id="IPR018202">
    <property type="entry name" value="Ser_caboxypep_ser_AS"/>
</dbReference>